<dbReference type="SUPFAM" id="SSF55811">
    <property type="entry name" value="Nudix"/>
    <property type="match status" value="1"/>
</dbReference>
<name>A0ABW1YD70_9DEIO</name>
<dbReference type="Gene3D" id="3.40.50.620">
    <property type="entry name" value="HUPs"/>
    <property type="match status" value="1"/>
</dbReference>
<dbReference type="SUPFAM" id="SSF52374">
    <property type="entry name" value="Nucleotidylyl transferase"/>
    <property type="match status" value="1"/>
</dbReference>
<reference evidence="5" key="1">
    <citation type="journal article" date="2019" name="Int. J. Syst. Evol. Microbiol.">
        <title>The Global Catalogue of Microorganisms (GCM) 10K type strain sequencing project: providing services to taxonomists for standard genome sequencing and annotation.</title>
        <authorList>
            <consortium name="The Broad Institute Genomics Platform"/>
            <consortium name="The Broad Institute Genome Sequencing Center for Infectious Disease"/>
            <person name="Wu L."/>
            <person name="Ma J."/>
        </authorList>
    </citation>
    <scope>NUCLEOTIDE SEQUENCE [LARGE SCALE GENOMIC DNA]</scope>
    <source>
        <strain evidence="5">CGMCC 1.15772</strain>
    </source>
</reference>
<dbReference type="InterPro" id="IPR004821">
    <property type="entry name" value="Cyt_trans-like"/>
</dbReference>
<dbReference type="GO" id="GO:0016779">
    <property type="term" value="F:nucleotidyltransferase activity"/>
    <property type="evidence" value="ECO:0007669"/>
    <property type="project" value="UniProtKB-KW"/>
</dbReference>
<dbReference type="InterPro" id="IPR015797">
    <property type="entry name" value="NUDIX_hydrolase-like_dom_sf"/>
</dbReference>
<comment type="caution">
    <text evidence="4">The sequence shown here is derived from an EMBL/GenBank/DDBJ whole genome shotgun (WGS) entry which is preliminary data.</text>
</comment>
<gene>
    <name evidence="4" type="ORF">ACFP81_09920</name>
</gene>
<proteinExistence type="predicted"/>
<evidence type="ECO:0000313" key="4">
    <source>
        <dbReference type="EMBL" id="MFC6592282.1"/>
    </source>
</evidence>
<dbReference type="NCBIfam" id="TIGR00125">
    <property type="entry name" value="cyt_tran_rel"/>
    <property type="match status" value="1"/>
</dbReference>
<dbReference type="PANTHER" id="PTHR21342">
    <property type="entry name" value="PHOSPHOPANTETHEINE ADENYLYLTRANSFERASE"/>
    <property type="match status" value="1"/>
</dbReference>
<keyword evidence="2 4" id="KW-0548">Nucleotidyltransferase</keyword>
<evidence type="ECO:0000259" key="3">
    <source>
        <dbReference type="Pfam" id="PF01467"/>
    </source>
</evidence>
<accession>A0ABW1YD70</accession>
<dbReference type="Pfam" id="PF01467">
    <property type="entry name" value="CTP_transf_like"/>
    <property type="match status" value="1"/>
</dbReference>
<keyword evidence="5" id="KW-1185">Reference proteome</keyword>
<dbReference type="RefSeq" id="WP_380083300.1">
    <property type="nucleotide sequence ID" value="NZ_JBHSWD010000001.1"/>
</dbReference>
<evidence type="ECO:0000256" key="2">
    <source>
        <dbReference type="ARBA" id="ARBA00022695"/>
    </source>
</evidence>
<dbReference type="InterPro" id="IPR014729">
    <property type="entry name" value="Rossmann-like_a/b/a_fold"/>
</dbReference>
<dbReference type="Proteomes" id="UP001596297">
    <property type="component" value="Unassembled WGS sequence"/>
</dbReference>
<dbReference type="EMBL" id="JBHSWD010000001">
    <property type="protein sequence ID" value="MFC6592282.1"/>
    <property type="molecule type" value="Genomic_DNA"/>
</dbReference>
<sequence length="328" mass="35109">MTEAVPLPFCCGIYIGRFQPPHRAHLLVMQEALTQVQTLLICVGSAGAARSAKNPFTAQERISIIRAMLAEAGVDLGRVQFTALPDHPYDEARWLASVRRAALDLCPTGQPALIGHIKDDSSYYLRSFPEWPFLPTHVESPLSATDVRRALFEDDLGRVSGMVTPAVQTWLTQWRGQPEFARLAAEYAALRGVSPDVQLGVYGAVLRGHQVLLARETGPVGQGLLRLPGGPLRPGLSLRGSLSADLAALATLPGTETALAAAALTVYDAPGRSPAGREVAHVYRVPLAAGADEAGEPWFNLPDILTRPELFWADHHAILEAQAAGGAA</sequence>
<feature type="domain" description="Cytidyltransferase-like" evidence="3">
    <location>
        <begin position="13"/>
        <end position="149"/>
    </location>
</feature>
<evidence type="ECO:0000313" key="5">
    <source>
        <dbReference type="Proteomes" id="UP001596297"/>
    </source>
</evidence>
<evidence type="ECO:0000256" key="1">
    <source>
        <dbReference type="ARBA" id="ARBA00022679"/>
    </source>
</evidence>
<dbReference type="Gene3D" id="3.90.79.10">
    <property type="entry name" value="Nucleoside Triphosphate Pyrophosphohydrolase"/>
    <property type="match status" value="1"/>
</dbReference>
<keyword evidence="1" id="KW-0808">Transferase</keyword>
<protein>
    <submittedName>
        <fullName evidence="4">Adenylyltransferase/cytidyltransferase family protein</fullName>
    </submittedName>
</protein>
<dbReference type="PANTHER" id="PTHR21342:SF0">
    <property type="entry name" value="BIFUNCTIONAL NMN ADENYLYLTRANSFERASE_NUDIX HYDROLASE"/>
    <property type="match status" value="1"/>
</dbReference>
<organism evidence="4 5">
    <name type="scientific">Deinococcus lacus</name>
    <dbReference type="NCBI Taxonomy" id="392561"/>
    <lineage>
        <taxon>Bacteria</taxon>
        <taxon>Thermotogati</taxon>
        <taxon>Deinococcota</taxon>
        <taxon>Deinococci</taxon>
        <taxon>Deinococcales</taxon>
        <taxon>Deinococcaceae</taxon>
        <taxon>Deinococcus</taxon>
    </lineage>
</organism>